<comment type="caution">
    <text evidence="1">The sequence shown here is derived from an EMBL/GenBank/DDBJ whole genome shotgun (WGS) entry which is preliminary data.</text>
</comment>
<evidence type="ECO:0000313" key="1">
    <source>
        <dbReference type="EMBL" id="RFS84799.1"/>
    </source>
</evidence>
<accession>A0A372GI57</accession>
<gene>
    <name evidence="1" type="ORF">D0T12_14860</name>
</gene>
<keyword evidence="2" id="KW-1185">Reference proteome</keyword>
<reference evidence="1 2" key="1">
    <citation type="submission" date="2018-08" db="EMBL/GenBank/DDBJ databases">
        <title>Actinomadura spongicola sp. nov., isolated from marine sponge Leucetta chagosensis.</title>
        <authorList>
            <person name="Li L."/>
            <person name="Lin H.W."/>
        </authorList>
    </citation>
    <scope>NUCLEOTIDE SEQUENCE [LARGE SCALE GENOMIC DNA]</scope>
    <source>
        <strain evidence="1 2">LHW52907</strain>
    </source>
</reference>
<proteinExistence type="predicted"/>
<dbReference type="OrthoDB" id="9881703at2"/>
<name>A0A372GI57_9ACTN</name>
<evidence type="ECO:0000313" key="2">
    <source>
        <dbReference type="Proteomes" id="UP000262882"/>
    </source>
</evidence>
<protein>
    <submittedName>
        <fullName evidence="1">Uncharacterized protein</fullName>
    </submittedName>
</protein>
<dbReference type="RefSeq" id="WP_117400138.1">
    <property type="nucleotide sequence ID" value="NZ_QVNQ01000004.1"/>
</dbReference>
<sequence length="114" mass="12423">MTPHRHRLPGFTPARAKPGTEVRLVERFRARTPAGVYHPPGGGRRCLGEQGDPAKTNEYKWAIDHDLLPPGKYLVTPRVPMKITTASREGTPIPPESAGAAIDEILPVIEVLDG</sequence>
<organism evidence="1 2">
    <name type="scientific">Actinomadura spongiicola</name>
    <dbReference type="NCBI Taxonomy" id="2303421"/>
    <lineage>
        <taxon>Bacteria</taxon>
        <taxon>Bacillati</taxon>
        <taxon>Actinomycetota</taxon>
        <taxon>Actinomycetes</taxon>
        <taxon>Streptosporangiales</taxon>
        <taxon>Thermomonosporaceae</taxon>
        <taxon>Actinomadura</taxon>
    </lineage>
</organism>
<dbReference type="AlphaFoldDB" id="A0A372GI57"/>
<dbReference type="Proteomes" id="UP000262882">
    <property type="component" value="Unassembled WGS sequence"/>
</dbReference>
<dbReference type="EMBL" id="QVNQ01000004">
    <property type="protein sequence ID" value="RFS84799.1"/>
    <property type="molecule type" value="Genomic_DNA"/>
</dbReference>